<gene>
    <name evidence="3" type="ORF">EWM57_19230</name>
    <name evidence="2" type="ORF">EWM57_20885</name>
</gene>
<protein>
    <submittedName>
        <fullName evidence="2">Uncharacterized protein</fullName>
    </submittedName>
</protein>
<name>A0A4V1ZA64_9BACT</name>
<proteinExistence type="predicted"/>
<feature type="region of interest" description="Disordered" evidence="1">
    <location>
        <begin position="1"/>
        <end position="24"/>
    </location>
</feature>
<sequence length="71" mass="7505">MQPAPQKSLPRRAPAGWTRAGGRGPLAISAATLQAAREADATIAPDVWGSDYPDLPAADVARLPATRRRPF</sequence>
<evidence type="ECO:0000313" key="2">
    <source>
        <dbReference type="EMBL" id="RYU72605.1"/>
    </source>
</evidence>
<keyword evidence="4" id="KW-1185">Reference proteome</keyword>
<evidence type="ECO:0000313" key="3">
    <source>
        <dbReference type="EMBL" id="RYU76033.1"/>
    </source>
</evidence>
<evidence type="ECO:0000313" key="4">
    <source>
        <dbReference type="Proteomes" id="UP000294155"/>
    </source>
</evidence>
<comment type="caution">
    <text evidence="2">The sequence shown here is derived from an EMBL/GenBank/DDBJ whole genome shotgun (WGS) entry which is preliminary data.</text>
</comment>
<dbReference type="EMBL" id="SEWE01000062">
    <property type="protein sequence ID" value="RYU76033.1"/>
    <property type="molecule type" value="Genomic_DNA"/>
</dbReference>
<dbReference type="RefSeq" id="WP_129922937.1">
    <property type="nucleotide sequence ID" value="NZ_SEWE01000062.1"/>
</dbReference>
<dbReference type="EMBL" id="SEWE01000121">
    <property type="protein sequence ID" value="RYU72605.1"/>
    <property type="molecule type" value="Genomic_DNA"/>
</dbReference>
<dbReference type="Proteomes" id="UP000294155">
    <property type="component" value="Unassembled WGS sequence"/>
</dbReference>
<dbReference type="OrthoDB" id="886763at2"/>
<organism evidence="2 4">
    <name type="scientific">Hymenobacter persicinus</name>
    <dbReference type="NCBI Taxonomy" id="2025506"/>
    <lineage>
        <taxon>Bacteria</taxon>
        <taxon>Pseudomonadati</taxon>
        <taxon>Bacteroidota</taxon>
        <taxon>Cytophagia</taxon>
        <taxon>Cytophagales</taxon>
        <taxon>Hymenobacteraceae</taxon>
        <taxon>Hymenobacter</taxon>
    </lineage>
</organism>
<reference evidence="2 4" key="1">
    <citation type="submission" date="2019-02" db="EMBL/GenBank/DDBJ databases">
        <title>Bacterial novel species isolated from soil.</title>
        <authorList>
            <person name="Jung H.-Y."/>
        </authorList>
    </citation>
    <scope>NUCLEOTIDE SEQUENCE [LARGE SCALE GENOMIC DNA]</scope>
    <source>
        <strain evidence="2 4">1-3-3-3</strain>
    </source>
</reference>
<accession>A0A4V1ZA64</accession>
<dbReference type="AlphaFoldDB" id="A0A4V1ZA64"/>
<evidence type="ECO:0000256" key="1">
    <source>
        <dbReference type="SAM" id="MobiDB-lite"/>
    </source>
</evidence>